<evidence type="ECO:0000256" key="3">
    <source>
        <dbReference type="ARBA" id="ARBA00022547"/>
    </source>
</evidence>
<dbReference type="Gene3D" id="6.10.250.1580">
    <property type="match status" value="1"/>
</dbReference>
<dbReference type="PANTHER" id="PTHR33445">
    <property type="entry name" value="ATP SYNTHASE SUBUNIT B', CHLOROPLASTIC"/>
    <property type="match status" value="1"/>
</dbReference>
<evidence type="ECO:0000256" key="1">
    <source>
        <dbReference type="ARBA" id="ARBA00005513"/>
    </source>
</evidence>
<dbReference type="RefSeq" id="WP_028254560.1">
    <property type="nucleotide sequence ID" value="NZ_CALXQD010000004.1"/>
</dbReference>
<dbReference type="InterPro" id="IPR002146">
    <property type="entry name" value="ATP_synth_b/b'su_bac/chlpt"/>
</dbReference>
<evidence type="ECO:0000256" key="12">
    <source>
        <dbReference type="HAMAP-Rule" id="MF_01398"/>
    </source>
</evidence>
<evidence type="ECO:0000256" key="11">
    <source>
        <dbReference type="ARBA" id="ARBA00037847"/>
    </source>
</evidence>
<evidence type="ECO:0000256" key="4">
    <source>
        <dbReference type="ARBA" id="ARBA00022692"/>
    </source>
</evidence>
<feature type="transmembrane region" description="Helical" evidence="12">
    <location>
        <begin position="6"/>
        <end position="27"/>
    </location>
</feature>
<evidence type="ECO:0000313" key="16">
    <source>
        <dbReference type="Proteomes" id="UP000707138"/>
    </source>
</evidence>
<evidence type="ECO:0000313" key="15">
    <source>
        <dbReference type="EMBL" id="MBM6912921.1"/>
    </source>
</evidence>
<comment type="subunit">
    <text evidence="12">F-type ATPases have 2 components, F(1) - the catalytic core - and F(0) - the membrane proton channel. F(1) has five subunits: alpha(3), beta(3), gamma(1), delta(1), epsilon(1). F(0) has three main subunits: a(1), b(2) and c(10-14). The alpha and beta chains form an alternating ring which encloses part of the gamma chain. F(1) is attached to F(0) by a central stalk formed by the gamma and epsilon chains, while a peripheral stalk is formed by the delta and b chains.</text>
</comment>
<evidence type="ECO:0000256" key="7">
    <source>
        <dbReference type="ARBA" id="ARBA00023065"/>
    </source>
</evidence>
<dbReference type="InterPro" id="IPR050059">
    <property type="entry name" value="ATP_synthase_B_chain"/>
</dbReference>
<keyword evidence="12" id="KW-1003">Cell membrane</keyword>
<evidence type="ECO:0000256" key="10">
    <source>
        <dbReference type="ARBA" id="ARBA00025198"/>
    </source>
</evidence>
<evidence type="ECO:0000256" key="5">
    <source>
        <dbReference type="ARBA" id="ARBA00022781"/>
    </source>
</evidence>
<dbReference type="EMBL" id="JACJLA010000010">
    <property type="protein sequence ID" value="MBM6912921.1"/>
    <property type="molecule type" value="Genomic_DNA"/>
</dbReference>
<protein>
    <recommendedName>
        <fullName evidence="12">ATP synthase subunit b</fullName>
    </recommendedName>
    <alternativeName>
        <fullName evidence="12">ATP synthase F(0) sector subunit b</fullName>
    </alternativeName>
    <alternativeName>
        <fullName evidence="12">ATPase subunit I</fullName>
    </alternativeName>
    <alternativeName>
        <fullName evidence="12">F-type ATPase subunit b</fullName>
        <shortName evidence="12">F-ATPase subunit b</shortName>
    </alternativeName>
</protein>
<keyword evidence="5 12" id="KW-0375">Hydrogen ion transport</keyword>
<keyword evidence="8 12" id="KW-0472">Membrane</keyword>
<keyword evidence="6 12" id="KW-1133">Transmembrane helix</keyword>
<evidence type="ECO:0000256" key="9">
    <source>
        <dbReference type="ARBA" id="ARBA00023310"/>
    </source>
</evidence>
<keyword evidence="3 12" id="KW-0138">CF(0)</keyword>
<evidence type="ECO:0000256" key="14">
    <source>
        <dbReference type="SAM" id="Coils"/>
    </source>
</evidence>
<keyword evidence="9 12" id="KW-0066">ATP synthesis</keyword>
<comment type="caution">
    <text evidence="15">The sequence shown here is derived from an EMBL/GenBank/DDBJ whole genome shotgun (WGS) entry which is preliminary data.</text>
</comment>
<evidence type="ECO:0000256" key="2">
    <source>
        <dbReference type="ARBA" id="ARBA00022448"/>
    </source>
</evidence>
<name>A0ABS2GFG8_9FIRM</name>
<dbReference type="CDD" id="cd06503">
    <property type="entry name" value="ATP-synt_Fo_b"/>
    <property type="match status" value="1"/>
</dbReference>
<comment type="similarity">
    <text evidence="1 12 13">Belongs to the ATPase B chain family.</text>
</comment>
<keyword evidence="7 12" id="KW-0406">Ion transport</keyword>
<evidence type="ECO:0000256" key="8">
    <source>
        <dbReference type="ARBA" id="ARBA00023136"/>
    </source>
</evidence>
<dbReference type="Pfam" id="PF00430">
    <property type="entry name" value="ATP-synt_B"/>
    <property type="match status" value="1"/>
</dbReference>
<keyword evidence="2 12" id="KW-0813">Transport</keyword>
<keyword evidence="4 12" id="KW-0812">Transmembrane</keyword>
<dbReference type="HAMAP" id="MF_01398">
    <property type="entry name" value="ATP_synth_b_bprime"/>
    <property type="match status" value="1"/>
</dbReference>
<feature type="coiled-coil region" evidence="14">
    <location>
        <begin position="45"/>
        <end position="123"/>
    </location>
</feature>
<comment type="subcellular location">
    <subcellularLocation>
        <location evidence="12">Cell membrane</location>
        <topology evidence="12">Single-pass membrane protein</topology>
    </subcellularLocation>
    <subcellularLocation>
        <location evidence="11">Endomembrane system</location>
        <topology evidence="11">Single-pass membrane protein</topology>
    </subcellularLocation>
</comment>
<evidence type="ECO:0000256" key="13">
    <source>
        <dbReference type="RuleBase" id="RU003848"/>
    </source>
</evidence>
<gene>
    <name evidence="12 15" type="primary">atpF</name>
    <name evidence="15" type="ORF">H6A01_06235</name>
</gene>
<dbReference type="Proteomes" id="UP000707138">
    <property type="component" value="Unassembled WGS sequence"/>
</dbReference>
<organism evidence="15 16">
    <name type="scientific">Veillonella magna</name>
    <dbReference type="NCBI Taxonomy" id="464322"/>
    <lineage>
        <taxon>Bacteria</taxon>
        <taxon>Bacillati</taxon>
        <taxon>Bacillota</taxon>
        <taxon>Negativicutes</taxon>
        <taxon>Veillonellales</taxon>
        <taxon>Veillonellaceae</taxon>
        <taxon>Veillonella</taxon>
    </lineage>
</organism>
<keyword evidence="14" id="KW-0175">Coiled coil</keyword>
<dbReference type="PANTHER" id="PTHR33445:SF2">
    <property type="entry name" value="ATP SYNTHASE SUBUNIT B', CHLOROPLASTIC"/>
    <property type="match status" value="1"/>
</dbReference>
<comment type="function">
    <text evidence="10 12">F(1)F(0) ATP synthase produces ATP from ADP in the presence of a proton or sodium gradient. F-type ATPases consist of two structural domains, F(1) containing the extramembraneous catalytic core and F(0) containing the membrane proton channel, linked together by a central stalk and a peripheral stalk. During catalysis, ATP synthesis in the catalytic domain of F(1) is coupled via a rotary mechanism of the central stalk subunits to proton translocation.</text>
</comment>
<dbReference type="NCBIfam" id="TIGR01144">
    <property type="entry name" value="ATP_synt_b"/>
    <property type="match status" value="1"/>
</dbReference>
<evidence type="ECO:0000256" key="6">
    <source>
        <dbReference type="ARBA" id="ARBA00022989"/>
    </source>
</evidence>
<accession>A0ABS2GFG8</accession>
<comment type="function">
    <text evidence="12">Component of the F(0) channel, it forms part of the peripheral stalk, linking F(1) to F(0).</text>
</comment>
<keyword evidence="16" id="KW-1185">Reference proteome</keyword>
<proteinExistence type="inferred from homology"/>
<sequence>MVELNGTLLVQFINFFILVAILAKFAYKPLLKVMEARSERIARDLTGAEEAKAKAEALRVEYEAQLADARREAQMIIEKAVKQAEADSQAQIKELREQLAREKEQARQDIVREREKAMRQLREEVVTLSVAIAGKVVAKEIDSKANAALINDAIEKLDGKAIGL</sequence>
<reference evidence="15 16" key="1">
    <citation type="journal article" date="2021" name="Sci. Rep.">
        <title>The distribution of antibiotic resistance genes in chicken gut microbiota commensals.</title>
        <authorList>
            <person name="Juricova H."/>
            <person name="Matiasovicova J."/>
            <person name="Kubasova T."/>
            <person name="Cejkova D."/>
            <person name="Rychlik I."/>
        </authorList>
    </citation>
    <scope>NUCLEOTIDE SEQUENCE [LARGE SCALE GENOMIC DNA]</scope>
    <source>
        <strain evidence="15 16">An537</strain>
    </source>
</reference>
<dbReference type="InterPro" id="IPR005864">
    <property type="entry name" value="ATP_synth_F0_bsu_bac"/>
</dbReference>